<feature type="domain" description="ABC3 transporter permease C-terminal" evidence="7">
    <location>
        <begin position="276"/>
        <end position="393"/>
    </location>
</feature>
<feature type="transmembrane region" description="Helical" evidence="6">
    <location>
        <begin position="325"/>
        <end position="353"/>
    </location>
</feature>
<evidence type="ECO:0000256" key="5">
    <source>
        <dbReference type="ARBA" id="ARBA00023136"/>
    </source>
</evidence>
<sequence>MLLDLKVSFFLAVRGILRGSRGSLYLTVLIIAMVFTNMIFMPSIILGFIKVAEDQIITYQTGNILITPHEDERYIEDVNGLLEKVNRIPGVLRASPHYGTGVTLRYKGNTLGSTVVAIRPDDERLVTNVYQKMLDGHYLADGERDEIIIGIQTSGHKDESLDMGATLGYLKAGDPLTVEYTNGVTKVYHVKGIIETGSYYADQGAYITWDELESVYGNKVDYATDVIIKTDPDAYEPDVKTQIYRFGVREKVQTWQDILEEAMGRAVQNFAMLNSITIIVSLIIAIVVLFIVIMIKTLNSKRQIGVLKALGVEKNIIIHNYVFQVLILTTLGVIVGTTLVETMVAILTLYPFQFPDGEVTPVVATSDLINNTIMLYIASFIAGYIPAWRVASEDILTAMRS</sequence>
<reference evidence="9 10" key="1">
    <citation type="submission" date="2021-05" db="EMBL/GenBank/DDBJ databases">
        <title>A novel Methanospirillum isolate from a pyrite-forming mixed culture.</title>
        <authorList>
            <person name="Bunk B."/>
            <person name="Sproer C."/>
            <person name="Spring S."/>
            <person name="Pester M."/>
        </authorList>
    </citation>
    <scope>NUCLEOTIDE SEQUENCE [LARGE SCALE GENOMIC DNA]</scope>
    <source>
        <strain evidence="9 10">J.3.6.1-F.2.7.3</strain>
    </source>
</reference>
<dbReference type="Pfam" id="PF02687">
    <property type="entry name" value="FtsX"/>
    <property type="match status" value="1"/>
</dbReference>
<dbReference type="GO" id="GO:0044874">
    <property type="term" value="P:lipoprotein localization to outer membrane"/>
    <property type="evidence" value="ECO:0007669"/>
    <property type="project" value="TreeGrafter"/>
</dbReference>
<dbReference type="KEGG" id="mrtj:KHC33_09805"/>
<evidence type="ECO:0000259" key="7">
    <source>
        <dbReference type="Pfam" id="PF02687"/>
    </source>
</evidence>
<feature type="transmembrane region" description="Helical" evidence="6">
    <location>
        <begin position="373"/>
        <end position="391"/>
    </location>
</feature>
<feature type="transmembrane region" description="Helical" evidence="6">
    <location>
        <begin position="270"/>
        <end position="295"/>
    </location>
</feature>
<proteinExistence type="predicted"/>
<dbReference type="GeneID" id="65097479"/>
<feature type="domain" description="MacB-like periplasmic core" evidence="8">
    <location>
        <begin position="26"/>
        <end position="243"/>
    </location>
</feature>
<evidence type="ECO:0000313" key="10">
    <source>
        <dbReference type="Proteomes" id="UP000680656"/>
    </source>
</evidence>
<dbReference type="Proteomes" id="UP000680656">
    <property type="component" value="Chromosome"/>
</dbReference>
<keyword evidence="2" id="KW-1003">Cell membrane</keyword>
<evidence type="ECO:0000256" key="3">
    <source>
        <dbReference type="ARBA" id="ARBA00022692"/>
    </source>
</evidence>
<dbReference type="Pfam" id="PF12704">
    <property type="entry name" value="MacB_PCD"/>
    <property type="match status" value="1"/>
</dbReference>
<dbReference type="InterPro" id="IPR051447">
    <property type="entry name" value="Lipoprotein-release_system"/>
</dbReference>
<dbReference type="RefSeq" id="WP_214418477.1">
    <property type="nucleotide sequence ID" value="NZ_CP075546.1"/>
</dbReference>
<dbReference type="InterPro" id="IPR003838">
    <property type="entry name" value="ABC3_permease_C"/>
</dbReference>
<evidence type="ECO:0000313" key="9">
    <source>
        <dbReference type="EMBL" id="QVV87657.1"/>
    </source>
</evidence>
<keyword evidence="10" id="KW-1185">Reference proteome</keyword>
<protein>
    <submittedName>
        <fullName evidence="9">FtsX-like permease family protein</fullName>
    </submittedName>
</protein>
<dbReference type="EMBL" id="CP075546">
    <property type="protein sequence ID" value="QVV87657.1"/>
    <property type="molecule type" value="Genomic_DNA"/>
</dbReference>
<evidence type="ECO:0000256" key="4">
    <source>
        <dbReference type="ARBA" id="ARBA00022989"/>
    </source>
</evidence>
<organism evidence="9 10">
    <name type="scientific">Methanospirillum purgamenti</name>
    <dbReference type="NCBI Taxonomy" id="2834276"/>
    <lineage>
        <taxon>Archaea</taxon>
        <taxon>Methanobacteriati</taxon>
        <taxon>Methanobacteriota</taxon>
        <taxon>Stenosarchaea group</taxon>
        <taxon>Methanomicrobia</taxon>
        <taxon>Methanomicrobiales</taxon>
        <taxon>Methanospirillaceae</taxon>
        <taxon>Methanospirillum</taxon>
    </lineage>
</organism>
<dbReference type="AlphaFoldDB" id="A0A8E7EGB5"/>
<keyword evidence="5 6" id="KW-0472">Membrane</keyword>
<evidence type="ECO:0000256" key="6">
    <source>
        <dbReference type="SAM" id="Phobius"/>
    </source>
</evidence>
<evidence type="ECO:0000256" key="2">
    <source>
        <dbReference type="ARBA" id="ARBA00022475"/>
    </source>
</evidence>
<dbReference type="InterPro" id="IPR025857">
    <property type="entry name" value="MacB_PCD"/>
</dbReference>
<accession>A0A8E7EGB5</accession>
<dbReference type="PANTHER" id="PTHR30489">
    <property type="entry name" value="LIPOPROTEIN-RELEASING SYSTEM TRANSMEMBRANE PROTEIN LOLE"/>
    <property type="match status" value="1"/>
</dbReference>
<evidence type="ECO:0000256" key="1">
    <source>
        <dbReference type="ARBA" id="ARBA00004651"/>
    </source>
</evidence>
<dbReference type="PANTHER" id="PTHR30489:SF0">
    <property type="entry name" value="LIPOPROTEIN-RELEASING SYSTEM TRANSMEMBRANE PROTEIN LOLE"/>
    <property type="match status" value="1"/>
</dbReference>
<keyword evidence="4 6" id="KW-1133">Transmembrane helix</keyword>
<evidence type="ECO:0000259" key="8">
    <source>
        <dbReference type="Pfam" id="PF12704"/>
    </source>
</evidence>
<feature type="transmembrane region" description="Helical" evidence="6">
    <location>
        <begin position="24"/>
        <end position="49"/>
    </location>
</feature>
<name>A0A8E7EGB5_9EURY</name>
<comment type="subcellular location">
    <subcellularLocation>
        <location evidence="1">Cell membrane</location>
        <topology evidence="1">Multi-pass membrane protein</topology>
    </subcellularLocation>
</comment>
<gene>
    <name evidence="9" type="ORF">KHC33_09805</name>
</gene>
<keyword evidence="3 6" id="KW-0812">Transmembrane</keyword>
<dbReference type="GO" id="GO:0098797">
    <property type="term" value="C:plasma membrane protein complex"/>
    <property type="evidence" value="ECO:0007669"/>
    <property type="project" value="TreeGrafter"/>
</dbReference>